<comment type="pathway">
    <text evidence="1">Cofactor biosynthesis; adenosylcobalamin biosynthesis.</text>
</comment>
<dbReference type="AlphaFoldDB" id="A0A3A8PF61"/>
<evidence type="ECO:0000256" key="1">
    <source>
        <dbReference type="ARBA" id="ARBA00004953"/>
    </source>
</evidence>
<sequence>MVLGTASNVGKSLLAVALCRHLRSQGRAVAPFKAVNIALNSWVTAAGEEMGMAQAQQALAAGAEPESSMNPVLIKPGAGGRAQLVVRGRMAPELDPLSPDERRARLREVIREGYEQLAARYDTLVLEGSGSTAELNLAEEDLSNLSVARMSGASCILVADIERGGVFASLLGTFALLSQADKARFVGFVINKFAGDPAYFTEGVRLLEERSGLPCLGVIPVLPGLRLKDEDLLALPHPDEGAASGQVPGVRVAVVKLPHLSNFSDFVPLLGEPGVELRYVEHPADLGDVELVVLPGSKSTLADLAWLRAEGWADT</sequence>
<feature type="domain" description="CobQ/CobB/MinD/ParA nucleotide binding" evidence="4">
    <location>
        <begin position="1"/>
        <end position="223"/>
    </location>
</feature>
<keyword evidence="2" id="KW-0169">Cobalamin biosynthesis</keyword>
<gene>
    <name evidence="6" type="ORF">D7V93_25210</name>
</gene>
<dbReference type="PANTHER" id="PTHR21343">
    <property type="entry name" value="DETHIOBIOTIN SYNTHETASE"/>
    <property type="match status" value="1"/>
</dbReference>
<dbReference type="InterPro" id="IPR027417">
    <property type="entry name" value="P-loop_NTPase"/>
</dbReference>
<evidence type="ECO:0000313" key="6">
    <source>
        <dbReference type="EMBL" id="RKH54619.1"/>
    </source>
</evidence>
<dbReference type="Pfam" id="PF07685">
    <property type="entry name" value="GATase_3"/>
    <property type="match status" value="1"/>
</dbReference>
<name>A0A3A8PF61_9BACT</name>
<dbReference type="SUPFAM" id="SSF52317">
    <property type="entry name" value="Class I glutamine amidotransferase-like"/>
    <property type="match status" value="1"/>
</dbReference>
<dbReference type="SUPFAM" id="SSF52540">
    <property type="entry name" value="P-loop containing nucleoside triphosphate hydrolases"/>
    <property type="match status" value="1"/>
</dbReference>
<comment type="caution">
    <text evidence="6">The sequence shown here is derived from an EMBL/GenBank/DDBJ whole genome shotgun (WGS) entry which is preliminary data.</text>
</comment>
<feature type="non-terminal residue" evidence="6">
    <location>
        <position position="315"/>
    </location>
</feature>
<evidence type="ECO:0000256" key="2">
    <source>
        <dbReference type="ARBA" id="ARBA00022573"/>
    </source>
</evidence>
<dbReference type="InterPro" id="IPR002586">
    <property type="entry name" value="CobQ/CobB/MinD/ParA_Nub-bd_dom"/>
</dbReference>
<dbReference type="InterPro" id="IPR011698">
    <property type="entry name" value="GATase_3"/>
</dbReference>
<dbReference type="PANTHER" id="PTHR21343:SF1">
    <property type="entry name" value="COBYRIC ACID SYNTHASE"/>
    <property type="match status" value="1"/>
</dbReference>
<evidence type="ECO:0000313" key="7">
    <source>
        <dbReference type="Proteomes" id="UP000272888"/>
    </source>
</evidence>
<reference evidence="7" key="1">
    <citation type="submission" date="2018-09" db="EMBL/GenBank/DDBJ databases">
        <authorList>
            <person name="Livingstone P.G."/>
            <person name="Whitworth D.E."/>
        </authorList>
    </citation>
    <scope>NUCLEOTIDE SEQUENCE [LARGE SCALE GENOMIC DNA]</scope>
    <source>
        <strain evidence="7">CA051B</strain>
    </source>
</reference>
<proteinExistence type="inferred from homology"/>
<keyword evidence="3" id="KW-0315">Glutamine amidotransferase</keyword>
<dbReference type="PROSITE" id="PS51274">
    <property type="entry name" value="GATASE_COBBQ"/>
    <property type="match status" value="1"/>
</dbReference>
<dbReference type="EMBL" id="RAWB01000295">
    <property type="protein sequence ID" value="RKH54619.1"/>
    <property type="molecule type" value="Genomic_DNA"/>
</dbReference>
<dbReference type="Proteomes" id="UP000272888">
    <property type="component" value="Unassembled WGS sequence"/>
</dbReference>
<dbReference type="NCBIfam" id="TIGR00313">
    <property type="entry name" value="cobQ"/>
    <property type="match status" value="1"/>
</dbReference>
<protein>
    <submittedName>
        <fullName evidence="6">Cobyric acid synthase</fullName>
    </submittedName>
</protein>
<organism evidence="6 7">
    <name type="scientific">Corallococcus llansteffanensis</name>
    <dbReference type="NCBI Taxonomy" id="2316731"/>
    <lineage>
        <taxon>Bacteria</taxon>
        <taxon>Pseudomonadati</taxon>
        <taxon>Myxococcota</taxon>
        <taxon>Myxococcia</taxon>
        <taxon>Myxococcales</taxon>
        <taxon>Cystobacterineae</taxon>
        <taxon>Myxococcaceae</taxon>
        <taxon>Corallococcus</taxon>
    </lineage>
</organism>
<dbReference type="Gene3D" id="3.40.50.300">
    <property type="entry name" value="P-loop containing nucleotide triphosphate hydrolases"/>
    <property type="match status" value="1"/>
</dbReference>
<evidence type="ECO:0000259" key="4">
    <source>
        <dbReference type="Pfam" id="PF01656"/>
    </source>
</evidence>
<dbReference type="NCBIfam" id="NF001989">
    <property type="entry name" value="PRK00784.1"/>
    <property type="match status" value="1"/>
</dbReference>
<dbReference type="Gene3D" id="3.40.50.880">
    <property type="match status" value="1"/>
</dbReference>
<dbReference type="InterPro" id="IPR004459">
    <property type="entry name" value="CobQ_synth"/>
</dbReference>
<dbReference type="InterPro" id="IPR029062">
    <property type="entry name" value="Class_I_gatase-like"/>
</dbReference>
<dbReference type="UniPathway" id="UPA00148"/>
<feature type="domain" description="CobB/CobQ-like glutamine amidotransferase" evidence="5">
    <location>
        <begin position="251"/>
        <end position="314"/>
    </location>
</feature>
<evidence type="ECO:0000259" key="5">
    <source>
        <dbReference type="Pfam" id="PF07685"/>
    </source>
</evidence>
<dbReference type="Pfam" id="PF01656">
    <property type="entry name" value="CbiA"/>
    <property type="match status" value="1"/>
</dbReference>
<evidence type="ECO:0000256" key="3">
    <source>
        <dbReference type="ARBA" id="ARBA00022962"/>
    </source>
</evidence>
<accession>A0A3A8PF61</accession>
<keyword evidence="7" id="KW-1185">Reference proteome</keyword>
<dbReference type="GO" id="GO:0009236">
    <property type="term" value="P:cobalamin biosynthetic process"/>
    <property type="evidence" value="ECO:0007669"/>
    <property type="project" value="UniProtKB-UniPathway"/>
</dbReference>
<dbReference type="HAMAP" id="MF_00028">
    <property type="entry name" value="CobQ"/>
    <property type="match status" value="1"/>
</dbReference>
<dbReference type="GO" id="GO:0003824">
    <property type="term" value="F:catalytic activity"/>
    <property type="evidence" value="ECO:0007669"/>
    <property type="project" value="InterPro"/>
</dbReference>